<dbReference type="Gene3D" id="1.10.238.10">
    <property type="entry name" value="EF-hand"/>
    <property type="match status" value="1"/>
</dbReference>
<dbReference type="EMBL" id="LR877163">
    <property type="protein sequence ID" value="CAD2220885.1"/>
    <property type="molecule type" value="Genomic_DNA"/>
</dbReference>
<dbReference type="SUPFAM" id="SSF47473">
    <property type="entry name" value="EF-hand"/>
    <property type="match status" value="1"/>
</dbReference>
<dbReference type="PANTHER" id="PTHR23048:SF0">
    <property type="entry name" value="CALMODULIN LIKE 3"/>
    <property type="match status" value="1"/>
</dbReference>
<accession>S9UN09</accession>
<evidence type="ECO:0000313" key="4">
    <source>
        <dbReference type="EMBL" id="CAD2220885.1"/>
    </source>
</evidence>
<keyword evidence="5" id="KW-1185">Reference proteome</keyword>
<reference evidence="4 5" key="1">
    <citation type="submission" date="2020-08" db="EMBL/GenBank/DDBJ databases">
        <authorList>
            <person name="Newling K."/>
            <person name="Davey J."/>
            <person name="Forrester S."/>
        </authorList>
    </citation>
    <scope>NUCLEOTIDE SEQUENCE [LARGE SCALE GENOMIC DNA]</scope>
    <source>
        <strain evidence="5">Crithidia deanei Carvalho (ATCC PRA-265)</strain>
    </source>
</reference>
<evidence type="ECO:0000256" key="2">
    <source>
        <dbReference type="ARBA" id="ARBA00022837"/>
    </source>
</evidence>
<protein>
    <submittedName>
        <fullName evidence="4">EF-hand domain pair/EF-hand domain containing protein, putative</fullName>
    </submittedName>
</protein>
<organism evidence="4 5">
    <name type="scientific">Angomonas deanei</name>
    <dbReference type="NCBI Taxonomy" id="59799"/>
    <lineage>
        <taxon>Eukaryota</taxon>
        <taxon>Discoba</taxon>
        <taxon>Euglenozoa</taxon>
        <taxon>Kinetoplastea</taxon>
        <taxon>Metakinetoplastina</taxon>
        <taxon>Trypanosomatida</taxon>
        <taxon>Trypanosomatidae</taxon>
        <taxon>Strigomonadinae</taxon>
        <taxon>Angomonas</taxon>
    </lineage>
</organism>
<keyword evidence="1" id="KW-0677">Repeat</keyword>
<dbReference type="GO" id="GO:0005509">
    <property type="term" value="F:calcium ion binding"/>
    <property type="evidence" value="ECO:0007669"/>
    <property type="project" value="InterPro"/>
</dbReference>
<dbReference type="InterPro" id="IPR018247">
    <property type="entry name" value="EF_Hand_1_Ca_BS"/>
</dbReference>
<dbReference type="GO" id="GO:0016460">
    <property type="term" value="C:myosin II complex"/>
    <property type="evidence" value="ECO:0007669"/>
    <property type="project" value="TreeGrafter"/>
</dbReference>
<dbReference type="PANTHER" id="PTHR23048">
    <property type="entry name" value="MYOSIN LIGHT CHAIN 1, 3"/>
    <property type="match status" value="1"/>
</dbReference>
<dbReference type="Pfam" id="PF13499">
    <property type="entry name" value="EF-hand_7"/>
    <property type="match status" value="1"/>
</dbReference>
<dbReference type="PROSITE" id="PS00018">
    <property type="entry name" value="EF_HAND_1"/>
    <property type="match status" value="1"/>
</dbReference>
<dbReference type="AlphaFoldDB" id="S9UN09"/>
<evidence type="ECO:0000259" key="3">
    <source>
        <dbReference type="PROSITE" id="PS50222"/>
    </source>
</evidence>
<gene>
    <name evidence="4" type="ORF">ADEAN_000840900</name>
</gene>
<sequence length="151" mass="16798">MTLNEAQKNQVRLHFLLLDEDSDGKIEVSQLGSFLRAAGLYPTDAEVQGITGVVDPDGTGQVTEERALEAVESLWPRRTSAEELREAFKVLDEDSDGYLTATDLRHILVNLGLKLSQEEADKVIAMVDKDDESFINIDDLITLLMTPKPLR</sequence>
<dbReference type="Proteomes" id="UP000515908">
    <property type="component" value="Chromosome 19"/>
</dbReference>
<name>S9UN09_9TRYP</name>
<dbReference type="VEuPathDB" id="TriTrypDB:ADEAN_000840900"/>
<dbReference type="InterPro" id="IPR011992">
    <property type="entry name" value="EF-hand-dom_pair"/>
</dbReference>
<feature type="domain" description="EF-hand" evidence="3">
    <location>
        <begin position="79"/>
        <end position="114"/>
    </location>
</feature>
<proteinExistence type="predicted"/>
<dbReference type="SMART" id="SM00054">
    <property type="entry name" value="EFh"/>
    <property type="match status" value="4"/>
</dbReference>
<dbReference type="CDD" id="cd00051">
    <property type="entry name" value="EFh"/>
    <property type="match status" value="2"/>
</dbReference>
<dbReference type="FunFam" id="1.10.238.10:FF:000001">
    <property type="entry name" value="Calmodulin 1"/>
    <property type="match status" value="1"/>
</dbReference>
<dbReference type="OrthoDB" id="26525at2759"/>
<dbReference type="InterPro" id="IPR050230">
    <property type="entry name" value="CALM/Myosin/TropC-like"/>
</dbReference>
<evidence type="ECO:0000256" key="1">
    <source>
        <dbReference type="ARBA" id="ARBA00022737"/>
    </source>
</evidence>
<evidence type="ECO:0000313" key="5">
    <source>
        <dbReference type="Proteomes" id="UP000515908"/>
    </source>
</evidence>
<feature type="domain" description="EF-hand" evidence="3">
    <location>
        <begin position="6"/>
        <end position="41"/>
    </location>
</feature>
<dbReference type="InterPro" id="IPR002048">
    <property type="entry name" value="EF_hand_dom"/>
</dbReference>
<keyword evidence="2" id="KW-0106">Calcium</keyword>
<dbReference type="PROSITE" id="PS50222">
    <property type="entry name" value="EF_HAND_2"/>
    <property type="match status" value="2"/>
</dbReference>